<proteinExistence type="predicted"/>
<evidence type="ECO:0000313" key="2">
    <source>
        <dbReference type="Proteomes" id="UP000887013"/>
    </source>
</evidence>
<organism evidence="1 2">
    <name type="scientific">Nephila pilipes</name>
    <name type="common">Giant wood spider</name>
    <name type="synonym">Nephila maculata</name>
    <dbReference type="NCBI Taxonomy" id="299642"/>
    <lineage>
        <taxon>Eukaryota</taxon>
        <taxon>Metazoa</taxon>
        <taxon>Ecdysozoa</taxon>
        <taxon>Arthropoda</taxon>
        <taxon>Chelicerata</taxon>
        <taxon>Arachnida</taxon>
        <taxon>Araneae</taxon>
        <taxon>Araneomorphae</taxon>
        <taxon>Entelegynae</taxon>
        <taxon>Araneoidea</taxon>
        <taxon>Nephilidae</taxon>
        <taxon>Nephila</taxon>
    </lineage>
</organism>
<protein>
    <submittedName>
        <fullName evidence="1">Uncharacterized protein</fullName>
    </submittedName>
</protein>
<evidence type="ECO:0000313" key="1">
    <source>
        <dbReference type="EMBL" id="GFT68454.1"/>
    </source>
</evidence>
<dbReference type="Proteomes" id="UP000887013">
    <property type="component" value="Unassembled WGS sequence"/>
</dbReference>
<comment type="caution">
    <text evidence="1">The sequence shown here is derived from an EMBL/GenBank/DDBJ whole genome shotgun (WGS) entry which is preliminary data.</text>
</comment>
<keyword evidence="2" id="KW-1185">Reference proteome</keyword>
<name>A0A8X6PHC5_NEPPI</name>
<sequence>MRATGGRAALCASQRARTACGDVWRSFAAAVLPGHASRALRQRRFTASGRSGKRYCRYSLQPARTAQFAFFACAPWRSILRRRSGSVANKSVVDPVYSYQKIPLNPFKTELRSIAKRILVSERPAVPGKGAIFPERNFS</sequence>
<dbReference type="AlphaFoldDB" id="A0A8X6PHC5"/>
<accession>A0A8X6PHC5</accession>
<gene>
    <name evidence="1" type="ORF">NPIL_314601</name>
</gene>
<reference evidence="1" key="1">
    <citation type="submission" date="2020-08" db="EMBL/GenBank/DDBJ databases">
        <title>Multicomponent nature underlies the extraordinary mechanical properties of spider dragline silk.</title>
        <authorList>
            <person name="Kono N."/>
            <person name="Nakamura H."/>
            <person name="Mori M."/>
            <person name="Yoshida Y."/>
            <person name="Ohtoshi R."/>
            <person name="Malay A.D."/>
            <person name="Moran D.A.P."/>
            <person name="Tomita M."/>
            <person name="Numata K."/>
            <person name="Arakawa K."/>
        </authorList>
    </citation>
    <scope>NUCLEOTIDE SEQUENCE</scope>
</reference>
<dbReference type="EMBL" id="BMAW01020490">
    <property type="protein sequence ID" value="GFT68454.1"/>
    <property type="molecule type" value="Genomic_DNA"/>
</dbReference>